<accession>A0A0J7ASZ8</accession>
<evidence type="ECO:0000256" key="1">
    <source>
        <dbReference type="ARBA" id="ARBA00008828"/>
    </source>
</evidence>
<dbReference type="PANTHER" id="PTHR12354:SF1">
    <property type="entry name" value="INTERFERON-RELATED DEVELOPMENTAL REGULATOR 1"/>
    <property type="match status" value="1"/>
</dbReference>
<name>A0A0J7ASZ8_COCIT</name>
<feature type="compositionally biased region" description="Low complexity" evidence="2">
    <location>
        <begin position="65"/>
        <end position="78"/>
    </location>
</feature>
<dbReference type="SUPFAM" id="SSF48371">
    <property type="entry name" value="ARM repeat"/>
    <property type="match status" value="1"/>
</dbReference>
<dbReference type="EMBL" id="DS028093">
    <property type="protein sequence ID" value="KMP00412.1"/>
    <property type="molecule type" value="Genomic_DNA"/>
</dbReference>
<feature type="compositionally biased region" description="Basic and acidic residues" evidence="2">
    <location>
        <begin position="1"/>
        <end position="12"/>
    </location>
</feature>
<feature type="region of interest" description="Disordered" evidence="2">
    <location>
        <begin position="492"/>
        <end position="526"/>
    </location>
</feature>
<dbReference type="InterPro" id="IPR039777">
    <property type="entry name" value="IFRD"/>
</dbReference>
<feature type="compositionally biased region" description="Polar residues" evidence="2">
    <location>
        <begin position="95"/>
        <end position="106"/>
    </location>
</feature>
<feature type="compositionally biased region" description="Polar residues" evidence="2">
    <location>
        <begin position="29"/>
        <end position="42"/>
    </location>
</feature>
<sequence>MLDHRRAHESKKTVSRKSAKRDADRLTSLIYSSPSAISASRQNSRDVSRNASRDGSRNVSRDISRVQSRVQSRVVSRDASISPSRDQSDDEYETSSESGTCPSTASWDERGYEDFEAGIKQDRPLATVVNDLIDRKHNSLQAREENLAAYGRILARHYAADEMEHNVGNLLTAFLQSIKQESTEKETILALKAIALTAVTTLSGAVYDKTGSVVRRKIAGSSSLAIKSAAIRCLGASAFFGGASEDELLDEMEFLMEIIMSDGHFIETPDDPEIVTAALQEWGLLATGVDDLEHLSEDAMETFADQLDSTEPEVQTAAGQNIALLYEKSFSPQEEDEEIDESEYDLQISHDDISQDDYRDDNGALLVQRYKPYHNTPAIEGKIQDLAKISGRHISKKSKRTLHMHFDAILTTIENPRHGPRFRQSIDHEKSESYGTRAGLKFHRFAPLNLNRWWKWCRMAALQRLLAGGIVEHYRAKSRAIVEYLPGLSMDAPEKGRQRRGKDRRKVGESSGRGGEMGMLYDTLHG</sequence>
<dbReference type="PANTHER" id="PTHR12354">
    <property type="entry name" value="INTERFERON-RELATED DEVELOPMENTAL REGULATOR"/>
    <property type="match status" value="1"/>
</dbReference>
<proteinExistence type="inferred from homology"/>
<feature type="region of interest" description="Disordered" evidence="2">
    <location>
        <begin position="1"/>
        <end position="107"/>
    </location>
</feature>
<organism evidence="4 5">
    <name type="scientific">Coccidioides immitis RMSCC 2394</name>
    <dbReference type="NCBI Taxonomy" id="404692"/>
    <lineage>
        <taxon>Eukaryota</taxon>
        <taxon>Fungi</taxon>
        <taxon>Dikarya</taxon>
        <taxon>Ascomycota</taxon>
        <taxon>Pezizomycotina</taxon>
        <taxon>Eurotiomycetes</taxon>
        <taxon>Eurotiomycetidae</taxon>
        <taxon>Onygenales</taxon>
        <taxon>Onygenaceae</taxon>
        <taxon>Coccidioides</taxon>
    </lineage>
</organism>
<dbReference type="Pfam" id="PF05004">
    <property type="entry name" value="IFRD"/>
    <property type="match status" value="1"/>
</dbReference>
<dbReference type="AlphaFoldDB" id="A0A0J7ASZ8"/>
<dbReference type="OrthoDB" id="18978at2759"/>
<dbReference type="InterPro" id="IPR011989">
    <property type="entry name" value="ARM-like"/>
</dbReference>
<dbReference type="InterPro" id="IPR016024">
    <property type="entry name" value="ARM-type_fold"/>
</dbReference>
<protein>
    <recommendedName>
        <fullName evidence="3">Interferon-related developmental regulator N-terminal domain-containing protein</fullName>
    </recommendedName>
</protein>
<evidence type="ECO:0000256" key="2">
    <source>
        <dbReference type="SAM" id="MobiDB-lite"/>
    </source>
</evidence>
<dbReference type="Gene3D" id="1.25.10.10">
    <property type="entry name" value="Leucine-rich Repeat Variant"/>
    <property type="match status" value="1"/>
</dbReference>
<evidence type="ECO:0000259" key="3">
    <source>
        <dbReference type="Pfam" id="PF05004"/>
    </source>
</evidence>
<dbReference type="InterPro" id="IPR007701">
    <property type="entry name" value="Interferon-rel_develop_reg_N"/>
</dbReference>
<reference evidence="5" key="1">
    <citation type="journal article" date="2010" name="Genome Res.">
        <title>Population genomic sequencing of Coccidioides fungi reveals recent hybridization and transposon control.</title>
        <authorList>
            <person name="Neafsey D.E."/>
            <person name="Barker B.M."/>
            <person name="Sharpton T.J."/>
            <person name="Stajich J.E."/>
            <person name="Park D.J."/>
            <person name="Whiston E."/>
            <person name="Hung C.-Y."/>
            <person name="McMahan C."/>
            <person name="White J."/>
            <person name="Sykes S."/>
            <person name="Heiman D."/>
            <person name="Young S."/>
            <person name="Zeng Q."/>
            <person name="Abouelleil A."/>
            <person name="Aftuck L."/>
            <person name="Bessette D."/>
            <person name="Brown A."/>
            <person name="FitzGerald M."/>
            <person name="Lui A."/>
            <person name="Macdonald J.P."/>
            <person name="Priest M."/>
            <person name="Orbach M.J."/>
            <person name="Galgiani J.N."/>
            <person name="Kirkland T.N."/>
            <person name="Cole G.T."/>
            <person name="Birren B.W."/>
            <person name="Henn M.R."/>
            <person name="Taylor J.W."/>
            <person name="Rounsley S.D."/>
        </authorList>
    </citation>
    <scope>NUCLEOTIDE SEQUENCE [LARGE SCALE GENOMIC DNA]</scope>
    <source>
        <strain evidence="5">RMSCC 2394</strain>
    </source>
</reference>
<dbReference type="STRING" id="404692.A0A0J7ASZ8"/>
<dbReference type="Proteomes" id="UP000054565">
    <property type="component" value="Unassembled WGS sequence"/>
</dbReference>
<feature type="compositionally biased region" description="Basic and acidic residues" evidence="2">
    <location>
        <begin position="43"/>
        <end position="64"/>
    </location>
</feature>
<evidence type="ECO:0000313" key="4">
    <source>
        <dbReference type="EMBL" id="KMP00412.1"/>
    </source>
</evidence>
<gene>
    <name evidence="4" type="ORF">CIRG_00554</name>
</gene>
<evidence type="ECO:0000313" key="5">
    <source>
        <dbReference type="Proteomes" id="UP000054565"/>
    </source>
</evidence>
<comment type="similarity">
    <text evidence="1">Belongs to the IFRD family.</text>
</comment>
<feature type="domain" description="Interferon-related developmental regulator N-terminal" evidence="3">
    <location>
        <begin position="104"/>
        <end position="414"/>
    </location>
</feature>